<evidence type="ECO:0000256" key="4">
    <source>
        <dbReference type="ARBA" id="ARBA00022840"/>
    </source>
</evidence>
<dbReference type="GO" id="GO:0005525">
    <property type="term" value="F:GTP binding"/>
    <property type="evidence" value="ECO:0007669"/>
    <property type="project" value="InterPro"/>
</dbReference>
<comment type="cofactor">
    <cofactor evidence="1">
        <name>Mg(2+)</name>
        <dbReference type="ChEBI" id="CHEBI:18420"/>
    </cofactor>
</comment>
<reference evidence="13 14" key="1">
    <citation type="journal article" date="2020" name="Front. Microbiol.">
        <title>Single-cell genomics of novel Actinobacteria with the Wood-Ljungdahl pathway discovered in a serpentinizing system.</title>
        <authorList>
            <person name="Merino N."/>
            <person name="Kawai M."/>
            <person name="Boyd E.S."/>
            <person name="Colman D.R."/>
            <person name="McGlynn S.E."/>
            <person name="Nealson K.H."/>
            <person name="Kurokawa K."/>
            <person name="Hongoh Y."/>
        </authorList>
    </citation>
    <scope>NUCLEOTIDE SEQUENCE [LARGE SCALE GENOMIC DNA]</scope>
    <source>
        <strain evidence="9 14">S03</strain>
        <strain evidence="10 15">S09_30</strain>
        <strain evidence="11 16">S34</strain>
        <strain evidence="12 13">S47</strain>
    </source>
</reference>
<evidence type="ECO:0000313" key="9">
    <source>
        <dbReference type="EMBL" id="GFP18681.1"/>
    </source>
</evidence>
<dbReference type="FunFam" id="1.10.150.300:FF:000001">
    <property type="entry name" value="Ribosome-binding ATPase YchF"/>
    <property type="match status" value="1"/>
</dbReference>
<evidence type="ECO:0000259" key="8">
    <source>
        <dbReference type="PROSITE" id="PS51880"/>
    </source>
</evidence>
<feature type="domain" description="OBG-type G" evidence="7">
    <location>
        <begin position="1"/>
        <end position="256"/>
    </location>
</feature>
<dbReference type="EMBL" id="BLRW01000085">
    <property type="protein sequence ID" value="GFP23311.1"/>
    <property type="molecule type" value="Genomic_DNA"/>
</dbReference>
<comment type="function">
    <text evidence="6">ATPase that binds to both the 70S ribosome and the 50S ribosomal subunit in a nucleotide-independent manner.</text>
</comment>
<dbReference type="GO" id="GO:0005737">
    <property type="term" value="C:cytoplasm"/>
    <property type="evidence" value="ECO:0007669"/>
    <property type="project" value="TreeGrafter"/>
</dbReference>
<dbReference type="Gene3D" id="1.10.150.300">
    <property type="entry name" value="TGS-like domain"/>
    <property type="match status" value="1"/>
</dbReference>
<dbReference type="Pfam" id="PF01926">
    <property type="entry name" value="MMR_HSR1"/>
    <property type="match status" value="1"/>
</dbReference>
<dbReference type="PRINTS" id="PR00326">
    <property type="entry name" value="GTP1OBG"/>
</dbReference>
<dbReference type="InterPro" id="IPR012675">
    <property type="entry name" value="Beta-grasp_dom_sf"/>
</dbReference>
<dbReference type="Proteomes" id="UP000588083">
    <property type="component" value="Unassembled WGS sequence"/>
</dbReference>
<dbReference type="InterPro" id="IPR004396">
    <property type="entry name" value="ATPase_YchF/OLA1"/>
</dbReference>
<feature type="binding site" evidence="6">
    <location>
        <begin position="10"/>
        <end position="15"/>
    </location>
    <ligand>
        <name>ATP</name>
        <dbReference type="ChEBI" id="CHEBI:30616"/>
    </ligand>
</feature>
<keyword evidence="2" id="KW-0479">Metal-binding</keyword>
<dbReference type="PANTHER" id="PTHR23305:SF18">
    <property type="entry name" value="OBG-TYPE G DOMAIN-CONTAINING PROTEIN"/>
    <property type="match status" value="1"/>
</dbReference>
<gene>
    <name evidence="6" type="primary">ychF</name>
    <name evidence="9" type="ORF">HKBW3S03_00186</name>
    <name evidence="10" type="ORF">HKBW3S09_00778</name>
    <name evidence="11" type="ORF">HKBW3S34_00690</name>
    <name evidence="12" type="ORF">HKBW3S47_00891</name>
</gene>
<dbReference type="AlphaFoldDB" id="A0A6V8NH57"/>
<evidence type="ECO:0000259" key="7">
    <source>
        <dbReference type="PROSITE" id="PS51710"/>
    </source>
</evidence>
<dbReference type="InterPro" id="IPR012676">
    <property type="entry name" value="TGS-like"/>
</dbReference>
<dbReference type="InterPro" id="IPR041706">
    <property type="entry name" value="YchF_N"/>
</dbReference>
<dbReference type="CDD" id="cd01900">
    <property type="entry name" value="YchF"/>
    <property type="match status" value="1"/>
</dbReference>
<dbReference type="GO" id="GO:0046872">
    <property type="term" value="F:metal ion binding"/>
    <property type="evidence" value="ECO:0007669"/>
    <property type="project" value="UniProtKB-KW"/>
</dbReference>
<dbReference type="PROSITE" id="PS51880">
    <property type="entry name" value="TGS"/>
    <property type="match status" value="1"/>
</dbReference>
<dbReference type="PIRSF" id="PIRSF006641">
    <property type="entry name" value="CHP00092"/>
    <property type="match status" value="1"/>
</dbReference>
<keyword evidence="16" id="KW-1185">Reference proteome</keyword>
<dbReference type="InterPro" id="IPR027417">
    <property type="entry name" value="P-loop_NTPase"/>
</dbReference>
<evidence type="ECO:0000256" key="3">
    <source>
        <dbReference type="ARBA" id="ARBA00022741"/>
    </source>
</evidence>
<dbReference type="EMBL" id="BLSD01000036">
    <property type="protein sequence ID" value="GFP39191.1"/>
    <property type="molecule type" value="Genomic_DNA"/>
</dbReference>
<keyword evidence="4 6" id="KW-0067">ATP-binding</keyword>
<evidence type="ECO:0000313" key="10">
    <source>
        <dbReference type="EMBL" id="GFP23311.1"/>
    </source>
</evidence>
<dbReference type="PROSITE" id="PS51710">
    <property type="entry name" value="G_OBG"/>
    <property type="match status" value="1"/>
</dbReference>
<dbReference type="Gene3D" id="3.10.20.30">
    <property type="match status" value="1"/>
</dbReference>
<dbReference type="EMBL" id="BLRZ01000023">
    <property type="protein sequence ID" value="GFP29770.1"/>
    <property type="molecule type" value="Genomic_DNA"/>
</dbReference>
<dbReference type="GO" id="GO:0016887">
    <property type="term" value="F:ATP hydrolysis activity"/>
    <property type="evidence" value="ECO:0007669"/>
    <property type="project" value="UniProtKB-UniRule"/>
</dbReference>
<feature type="domain" description="TGS" evidence="8">
    <location>
        <begin position="278"/>
        <end position="361"/>
    </location>
</feature>
<evidence type="ECO:0000256" key="1">
    <source>
        <dbReference type="ARBA" id="ARBA00001946"/>
    </source>
</evidence>
<keyword evidence="5" id="KW-0460">Magnesium</keyword>
<dbReference type="Proteomes" id="UP000574717">
    <property type="component" value="Unassembled WGS sequence"/>
</dbReference>
<evidence type="ECO:0000313" key="15">
    <source>
        <dbReference type="Proteomes" id="UP000585609"/>
    </source>
</evidence>
<dbReference type="InterPro" id="IPR006073">
    <property type="entry name" value="GTP-bd"/>
</dbReference>
<dbReference type="CDD" id="cd04867">
    <property type="entry name" value="TGS_YchF_OLA1"/>
    <property type="match status" value="1"/>
</dbReference>
<comment type="similarity">
    <text evidence="6">Belongs to the TRAFAC class OBG-HflX-like GTPase superfamily. OBG GTPase family. YchF/OLA1 subfamily.</text>
</comment>
<evidence type="ECO:0000313" key="11">
    <source>
        <dbReference type="EMBL" id="GFP29770.1"/>
    </source>
</evidence>
<dbReference type="PANTHER" id="PTHR23305">
    <property type="entry name" value="OBG GTPASE FAMILY"/>
    <property type="match status" value="1"/>
</dbReference>
<keyword evidence="3 6" id="KW-0547">Nucleotide-binding</keyword>
<dbReference type="FunFam" id="3.10.20.30:FF:000001">
    <property type="entry name" value="Ribosome-binding ATPase YchF"/>
    <property type="match status" value="1"/>
</dbReference>
<dbReference type="HAMAP" id="MF_00944">
    <property type="entry name" value="YchF_OLA1_ATPase"/>
    <property type="match status" value="1"/>
</dbReference>
<evidence type="ECO:0000256" key="6">
    <source>
        <dbReference type="HAMAP-Rule" id="MF_00944"/>
    </source>
</evidence>
<evidence type="ECO:0000256" key="2">
    <source>
        <dbReference type="ARBA" id="ARBA00022723"/>
    </source>
</evidence>
<accession>A0A6V8NH57</accession>
<name>A0A6V8NH57_9ACTN</name>
<dbReference type="InterPro" id="IPR013029">
    <property type="entry name" value="YchF_C"/>
</dbReference>
<dbReference type="EMBL" id="BLRU01000008">
    <property type="protein sequence ID" value="GFP18681.1"/>
    <property type="molecule type" value="Genomic_DNA"/>
</dbReference>
<dbReference type="GO" id="GO:0043023">
    <property type="term" value="F:ribosomal large subunit binding"/>
    <property type="evidence" value="ECO:0007669"/>
    <property type="project" value="UniProtKB-UniRule"/>
</dbReference>
<dbReference type="Proteomes" id="UP000585609">
    <property type="component" value="Unassembled WGS sequence"/>
</dbReference>
<organism evidence="9 14">
    <name type="scientific">Candidatus Hakubella thermalkaliphila</name>
    <dbReference type="NCBI Taxonomy" id="2754717"/>
    <lineage>
        <taxon>Bacteria</taxon>
        <taxon>Bacillati</taxon>
        <taxon>Actinomycetota</taxon>
        <taxon>Actinomycetota incertae sedis</taxon>
        <taxon>Candidatus Hakubellales</taxon>
        <taxon>Candidatus Hakubellaceae</taxon>
        <taxon>Candidatus Hakubella</taxon>
    </lineage>
</organism>
<evidence type="ECO:0000313" key="13">
    <source>
        <dbReference type="Proteomes" id="UP000569018"/>
    </source>
</evidence>
<dbReference type="Pfam" id="PF06071">
    <property type="entry name" value="YchF-GTPase_C"/>
    <property type="match status" value="1"/>
</dbReference>
<evidence type="ECO:0000313" key="14">
    <source>
        <dbReference type="Proteomes" id="UP000574717"/>
    </source>
</evidence>
<dbReference type="GO" id="GO:0005524">
    <property type="term" value="F:ATP binding"/>
    <property type="evidence" value="ECO:0007669"/>
    <property type="project" value="UniProtKB-UniRule"/>
</dbReference>
<dbReference type="RefSeq" id="WP_176235600.1">
    <property type="nucleotide sequence ID" value="NZ_BLRU01000008.1"/>
</dbReference>
<dbReference type="Proteomes" id="UP000569018">
    <property type="component" value="Unassembled WGS sequence"/>
</dbReference>
<evidence type="ECO:0000256" key="5">
    <source>
        <dbReference type="ARBA" id="ARBA00022842"/>
    </source>
</evidence>
<protein>
    <recommendedName>
        <fullName evidence="6">Ribosome-binding ATPase YchF</fullName>
    </recommendedName>
</protein>
<dbReference type="InterPro" id="IPR031167">
    <property type="entry name" value="G_OBG"/>
</dbReference>
<dbReference type="SUPFAM" id="SSF81271">
    <property type="entry name" value="TGS-like"/>
    <property type="match status" value="1"/>
</dbReference>
<dbReference type="InterPro" id="IPR004095">
    <property type="entry name" value="TGS"/>
</dbReference>
<evidence type="ECO:0000313" key="12">
    <source>
        <dbReference type="EMBL" id="GFP39191.1"/>
    </source>
</evidence>
<proteinExistence type="inferred from homology"/>
<evidence type="ECO:0000313" key="16">
    <source>
        <dbReference type="Proteomes" id="UP000588083"/>
    </source>
</evidence>
<dbReference type="NCBIfam" id="TIGR00092">
    <property type="entry name" value="redox-regulated ATPase YchF"/>
    <property type="match status" value="1"/>
</dbReference>
<sequence>MQIGIVGLPNVGKTTLFNALTGAEAEVASYPFCTIEPNIGVVEVPDERLLRLSEMIRPQRTVPTTIKFLDVAGLVRGSSHGEGLGNQFLAKIREADAIAQVVRCFEREDISHVEGELSPLRDIEIVETELLLADLAVVERRLDKARGAGRSGDEKAKKRVQGLEKIKEHLQRGKLARLLPLDEDEQKLMEELSLLTRKPTIYVANVSEDALDEKSQERLREIFDKARDNGAEVVIVAAKFESELAQLESEERKEFLREEGLEESGLDQFIKASYKLLDLVTFFTTVGPEVRAWTINKGTRAPQAAGKVHSDMERGFIRAEVVSYGDLLAAGSVPRARELGIYRLEGKDYVVQDGDVTYFRFAV</sequence>
<dbReference type="SUPFAM" id="SSF52540">
    <property type="entry name" value="P-loop containing nucleoside triphosphate hydrolases"/>
    <property type="match status" value="1"/>
</dbReference>
<dbReference type="Gene3D" id="3.40.50.300">
    <property type="entry name" value="P-loop containing nucleotide triphosphate hydrolases"/>
    <property type="match status" value="1"/>
</dbReference>
<dbReference type="InterPro" id="IPR023192">
    <property type="entry name" value="TGS-like_dom_sf"/>
</dbReference>
<comment type="caution">
    <text evidence="9">The sequence shown here is derived from an EMBL/GenBank/DDBJ whole genome shotgun (WGS) entry which is preliminary data.</text>
</comment>